<dbReference type="Pfam" id="PF13377">
    <property type="entry name" value="Peripla_BP_3"/>
    <property type="match status" value="1"/>
</dbReference>
<dbReference type="PANTHER" id="PTHR30146">
    <property type="entry name" value="LACI-RELATED TRANSCRIPTIONAL REPRESSOR"/>
    <property type="match status" value="1"/>
</dbReference>
<dbReference type="SUPFAM" id="SSF47413">
    <property type="entry name" value="lambda repressor-like DNA-binding domains"/>
    <property type="match status" value="1"/>
</dbReference>
<dbReference type="GO" id="GO:0003677">
    <property type="term" value="F:DNA binding"/>
    <property type="evidence" value="ECO:0007669"/>
    <property type="project" value="UniProtKB-KW"/>
</dbReference>
<name>A0ABX0C8A7_9BIFI</name>
<keyword evidence="2 5" id="KW-0238">DNA-binding</keyword>
<evidence type="ECO:0000313" key="6">
    <source>
        <dbReference type="Proteomes" id="UP000475155"/>
    </source>
</evidence>
<proteinExistence type="predicted"/>
<dbReference type="InterPro" id="IPR000843">
    <property type="entry name" value="HTH_LacI"/>
</dbReference>
<protein>
    <submittedName>
        <fullName evidence="5">LacI family DNA-binding transcriptional regulator</fullName>
    </submittedName>
</protein>
<dbReference type="InterPro" id="IPR046335">
    <property type="entry name" value="LacI/GalR-like_sensor"/>
</dbReference>
<keyword evidence="6" id="KW-1185">Reference proteome</keyword>
<dbReference type="Pfam" id="PF00356">
    <property type="entry name" value="LacI"/>
    <property type="match status" value="1"/>
</dbReference>
<evidence type="ECO:0000256" key="1">
    <source>
        <dbReference type="ARBA" id="ARBA00023015"/>
    </source>
</evidence>
<dbReference type="Gene3D" id="1.10.260.40">
    <property type="entry name" value="lambda repressor-like DNA-binding domains"/>
    <property type="match status" value="1"/>
</dbReference>
<dbReference type="InterPro" id="IPR010982">
    <property type="entry name" value="Lambda_DNA-bd_dom_sf"/>
</dbReference>
<dbReference type="Proteomes" id="UP000475155">
    <property type="component" value="Unassembled WGS sequence"/>
</dbReference>
<evidence type="ECO:0000313" key="5">
    <source>
        <dbReference type="EMBL" id="NEH11377.1"/>
    </source>
</evidence>
<reference evidence="5 6" key="1">
    <citation type="submission" date="2019-10" db="EMBL/GenBank/DDBJ databases">
        <title>Bifidobacterium from non-human primates.</title>
        <authorList>
            <person name="Modesto M."/>
        </authorList>
    </citation>
    <scope>NUCLEOTIDE SEQUENCE [LARGE SCALE GENOMIC DNA]</scope>
    <source>
        <strain evidence="5 6">SMA1</strain>
    </source>
</reference>
<dbReference type="SMART" id="SM00354">
    <property type="entry name" value="HTH_LACI"/>
    <property type="match status" value="1"/>
</dbReference>
<dbReference type="EMBL" id="WHZU01000005">
    <property type="protein sequence ID" value="NEH11377.1"/>
    <property type="molecule type" value="Genomic_DNA"/>
</dbReference>
<dbReference type="Gene3D" id="3.40.50.2300">
    <property type="match status" value="2"/>
</dbReference>
<keyword evidence="3" id="KW-0804">Transcription</keyword>
<dbReference type="PANTHER" id="PTHR30146:SF153">
    <property type="entry name" value="LACTOSE OPERON REPRESSOR"/>
    <property type="match status" value="1"/>
</dbReference>
<accession>A0ABX0C8A7</accession>
<dbReference type="InterPro" id="IPR028082">
    <property type="entry name" value="Peripla_BP_I"/>
</dbReference>
<evidence type="ECO:0000259" key="4">
    <source>
        <dbReference type="PROSITE" id="PS50932"/>
    </source>
</evidence>
<sequence>MASWLQMMFLPPSSGSPRRRRSGSPHPLLRFYVSRLYKANFEGTPRKRAIEWESNIHSTHDDRESFMADSIGKKNLRVTQIAEIAGVSASTVSKVINRRSDVSDETRQRIETILEDIGYERKDVGNRRVAHVIDVVISHIDSSGTLELIRGASRYADDLGVDVVMHETKPKGRYELFRRIMERNPLGVILMLTDMTDEERQLFSDNGIPYVVFDLPKGAGDEYLSVGVDNWTGGLMAGRYLTDMGHRRIGVVTGPNDSEASCARLEGFKMALRAANIEVNDDLIRECDYMPKTAHHAALEMLSLDEPPTAIFALNDLMAVGVYQAASKCHIIIPDQLSVVGFDDVFPSRFLGPALTTVRQPFDIMMCKAMDLVYGYRDVNYESVPRDRQRRVILSPELIVRDSVAALSQ</sequence>
<gene>
    <name evidence="5" type="ORF">GFD18_04620</name>
</gene>
<comment type="caution">
    <text evidence="5">The sequence shown here is derived from an EMBL/GenBank/DDBJ whole genome shotgun (WGS) entry which is preliminary data.</text>
</comment>
<dbReference type="CDD" id="cd01392">
    <property type="entry name" value="HTH_LacI"/>
    <property type="match status" value="1"/>
</dbReference>
<feature type="domain" description="HTH lacI-type" evidence="4">
    <location>
        <begin position="76"/>
        <end position="130"/>
    </location>
</feature>
<keyword evidence="1" id="KW-0805">Transcription regulation</keyword>
<dbReference type="SUPFAM" id="SSF53822">
    <property type="entry name" value="Periplasmic binding protein-like I"/>
    <property type="match status" value="1"/>
</dbReference>
<dbReference type="PROSITE" id="PS50932">
    <property type="entry name" value="HTH_LACI_2"/>
    <property type="match status" value="1"/>
</dbReference>
<evidence type="ECO:0000256" key="2">
    <source>
        <dbReference type="ARBA" id="ARBA00023125"/>
    </source>
</evidence>
<evidence type="ECO:0000256" key="3">
    <source>
        <dbReference type="ARBA" id="ARBA00023163"/>
    </source>
</evidence>
<organism evidence="5 6">
    <name type="scientific">Bifidobacterium saimiriisciurei</name>
    <dbReference type="NCBI Taxonomy" id="2661627"/>
    <lineage>
        <taxon>Bacteria</taxon>
        <taxon>Bacillati</taxon>
        <taxon>Actinomycetota</taxon>
        <taxon>Actinomycetes</taxon>
        <taxon>Bifidobacteriales</taxon>
        <taxon>Bifidobacteriaceae</taxon>
        <taxon>Bifidobacterium</taxon>
    </lineage>
</organism>